<feature type="domain" description="Cyclic nucleotide-binding" evidence="1">
    <location>
        <begin position="297"/>
        <end position="395"/>
    </location>
</feature>
<dbReference type="EMBL" id="CDSF01000133">
    <property type="protein sequence ID" value="CEP02904.1"/>
    <property type="molecule type" value="Genomic_DNA"/>
</dbReference>
<organism evidence="3 5">
    <name type="scientific">Plasmodiophora brassicae</name>
    <name type="common">Clubroot disease agent</name>
    <dbReference type="NCBI Taxonomy" id="37360"/>
    <lineage>
        <taxon>Eukaryota</taxon>
        <taxon>Sar</taxon>
        <taxon>Rhizaria</taxon>
        <taxon>Endomyxa</taxon>
        <taxon>Phytomyxea</taxon>
        <taxon>Plasmodiophorida</taxon>
        <taxon>Plasmodiophoridae</taxon>
        <taxon>Plasmodiophora</taxon>
    </lineage>
</organism>
<gene>
    <name evidence="3" type="ORF">PBRA_002871</name>
    <name evidence="4" type="ORF">PLBR_LOCUS2224</name>
</gene>
<dbReference type="InterPro" id="IPR016137">
    <property type="entry name" value="RGS"/>
</dbReference>
<name>A0A0G4J696_PLABS</name>
<dbReference type="PROSITE" id="PS50042">
    <property type="entry name" value="CNMP_BINDING_3"/>
    <property type="match status" value="3"/>
</dbReference>
<dbReference type="PANTHER" id="PTHR23011">
    <property type="entry name" value="CYCLIC NUCLEOTIDE-BINDING DOMAIN CONTAINING PROTEIN"/>
    <property type="match status" value="1"/>
</dbReference>
<proteinExistence type="predicted"/>
<protein>
    <recommendedName>
        <fullName evidence="7">Cyclic nucleotide-binding domain-containing protein</fullName>
    </recommendedName>
</protein>
<evidence type="ECO:0000313" key="5">
    <source>
        <dbReference type="Proteomes" id="UP000039324"/>
    </source>
</evidence>
<dbReference type="SMART" id="SM00315">
    <property type="entry name" value="RGS"/>
    <property type="match status" value="1"/>
</dbReference>
<dbReference type="Proteomes" id="UP000290189">
    <property type="component" value="Unassembled WGS sequence"/>
</dbReference>
<dbReference type="InterPro" id="IPR014710">
    <property type="entry name" value="RmlC-like_jellyroll"/>
</dbReference>
<dbReference type="InterPro" id="IPR036305">
    <property type="entry name" value="RGS_sf"/>
</dbReference>
<evidence type="ECO:0000259" key="1">
    <source>
        <dbReference type="PROSITE" id="PS50042"/>
    </source>
</evidence>
<dbReference type="Pfam" id="PF00615">
    <property type="entry name" value="RGS"/>
    <property type="match status" value="1"/>
</dbReference>
<evidence type="ECO:0000313" key="4">
    <source>
        <dbReference type="EMBL" id="SPQ95009.1"/>
    </source>
</evidence>
<dbReference type="Pfam" id="PF00027">
    <property type="entry name" value="cNMP_binding"/>
    <property type="match status" value="3"/>
</dbReference>
<dbReference type="InterPro" id="IPR018488">
    <property type="entry name" value="cNMP-bd_CS"/>
</dbReference>
<dbReference type="STRING" id="37360.A0A0G4J696"/>
<keyword evidence="5" id="KW-1185">Reference proteome</keyword>
<feature type="domain" description="Cyclic nucleotide-binding" evidence="1">
    <location>
        <begin position="178"/>
        <end position="285"/>
    </location>
</feature>
<dbReference type="Gene3D" id="2.60.120.10">
    <property type="entry name" value="Jelly Rolls"/>
    <property type="match status" value="3"/>
</dbReference>
<evidence type="ECO:0000313" key="6">
    <source>
        <dbReference type="Proteomes" id="UP000290189"/>
    </source>
</evidence>
<accession>A0A0G4J696</accession>
<dbReference type="PANTHER" id="PTHR23011:SF28">
    <property type="entry name" value="CYCLIC NUCLEOTIDE-BINDING DOMAIN CONTAINING PROTEIN"/>
    <property type="match status" value="1"/>
</dbReference>
<reference evidence="3 5" key="1">
    <citation type="submission" date="2015-02" db="EMBL/GenBank/DDBJ databases">
        <authorList>
            <person name="Chooi Y.-H."/>
        </authorList>
    </citation>
    <scope>NUCLEOTIDE SEQUENCE [LARGE SCALE GENOMIC DNA]</scope>
    <source>
        <strain evidence="3">E3</strain>
    </source>
</reference>
<feature type="domain" description="RGS" evidence="2">
    <location>
        <begin position="421"/>
        <end position="539"/>
    </location>
</feature>
<evidence type="ECO:0008006" key="7">
    <source>
        <dbReference type="Google" id="ProtNLM"/>
    </source>
</evidence>
<dbReference type="SMART" id="SM00100">
    <property type="entry name" value="cNMP"/>
    <property type="match status" value="3"/>
</dbReference>
<dbReference type="OrthoDB" id="2021138at2759"/>
<keyword evidence="4" id="KW-0496">Mitochondrion</keyword>
<dbReference type="PROSITE" id="PS50132">
    <property type="entry name" value="RGS"/>
    <property type="match status" value="1"/>
</dbReference>
<dbReference type="EMBL" id="OVEO01000003">
    <property type="protein sequence ID" value="SPQ95009.1"/>
    <property type="molecule type" value="Genomic_DNA"/>
</dbReference>
<sequence length="578" mass="64507">MASALRRFKNRLTGRHDALQALRMTPLCIEYDDRALHELAKRFERMDVKAGEIVYRQGDDATFWGVVFRGALVVKIRRGANNPPVEICDKTAGDFVGDDGVLTGKKTRTVILEAKTPAAIFILPTSVLLQMKRDYAEDQQPSQAQPMPLLVYVGTALIENSIAKLPMFGDITHHIPLIARMLHYRVVDEGEHIIREGGIGDTMYFVERGHFHVTMGEGSTAIVRDEIKAGEFFGETALLMQIPRTGNVVATEPSLVFELRASEFKRFLNVSIAVEERLRRRMLDRIAGQFRKYKVPFFESLTDDAFLKIAQMAECTAVDEHTVVFREGDVADRFYMIVHGDVMVQTTTSDGNEVARVLGPGSVFGEVALMTGSPRTATVTTASRCVFLTLERAAFLTEFGNENSQAATALRINFTRPESITLTDVLRYPKASEILIKFAESEMSAENIQFWLACERFATSSEGDTAGRARALFVTYLGKDASQEVAIPANVLNRIRTKLRDPSTIDVTLYMSAQAAVTQSIQLGTFQRFRNSPLFQQLISVLRGEQYSGNLIEEVIARNNDRKVAESHAEDSEKEPLA</sequence>
<dbReference type="CDD" id="cd00038">
    <property type="entry name" value="CAP_ED"/>
    <property type="match status" value="3"/>
</dbReference>
<dbReference type="AlphaFoldDB" id="A0A0G4J696"/>
<evidence type="ECO:0000313" key="3">
    <source>
        <dbReference type="EMBL" id="CEP02904.1"/>
    </source>
</evidence>
<dbReference type="PROSITE" id="PS00889">
    <property type="entry name" value="CNMP_BINDING_2"/>
    <property type="match status" value="1"/>
</dbReference>
<dbReference type="Proteomes" id="UP000039324">
    <property type="component" value="Unassembled WGS sequence"/>
</dbReference>
<dbReference type="CDD" id="cd07440">
    <property type="entry name" value="RGS"/>
    <property type="match status" value="1"/>
</dbReference>
<dbReference type="InterPro" id="IPR044926">
    <property type="entry name" value="RGS_subdomain_2"/>
</dbReference>
<dbReference type="SUPFAM" id="SSF51206">
    <property type="entry name" value="cAMP-binding domain-like"/>
    <property type="match status" value="3"/>
</dbReference>
<dbReference type="InterPro" id="IPR000595">
    <property type="entry name" value="cNMP-bd_dom"/>
</dbReference>
<evidence type="ECO:0000259" key="2">
    <source>
        <dbReference type="PROSITE" id="PS50132"/>
    </source>
</evidence>
<dbReference type="InterPro" id="IPR018490">
    <property type="entry name" value="cNMP-bd_dom_sf"/>
</dbReference>
<dbReference type="SUPFAM" id="SSF48097">
    <property type="entry name" value="Regulator of G-protein signaling, RGS"/>
    <property type="match status" value="1"/>
</dbReference>
<dbReference type="Gene3D" id="1.10.167.10">
    <property type="entry name" value="Regulator of G-protein Signalling 4, domain 2"/>
    <property type="match status" value="1"/>
</dbReference>
<geneLocation type="mitochondrion" evidence="4"/>
<reference evidence="4 6" key="2">
    <citation type="submission" date="2018-03" db="EMBL/GenBank/DDBJ databases">
        <authorList>
            <person name="Fogelqvist J."/>
        </authorList>
    </citation>
    <scope>NUCLEOTIDE SEQUENCE [LARGE SCALE GENOMIC DNA]</scope>
</reference>
<dbReference type="PRINTS" id="PR00103">
    <property type="entry name" value="CAMPKINASE"/>
</dbReference>
<feature type="domain" description="Cyclic nucleotide-binding" evidence="1">
    <location>
        <begin position="27"/>
        <end position="131"/>
    </location>
</feature>